<dbReference type="SMART" id="SM00980">
    <property type="entry name" value="THAP"/>
    <property type="match status" value="1"/>
</dbReference>
<keyword evidence="4 5" id="KW-0238">DNA-binding</keyword>
<dbReference type="OrthoDB" id="7312725at2759"/>
<keyword evidence="3" id="KW-0862">Zinc</keyword>
<evidence type="ECO:0000313" key="8">
    <source>
        <dbReference type="EMBL" id="TPP55736.1"/>
    </source>
</evidence>
<dbReference type="InterPro" id="IPR006612">
    <property type="entry name" value="THAP_Znf"/>
</dbReference>
<dbReference type="GO" id="GO:0005634">
    <property type="term" value="C:nucleus"/>
    <property type="evidence" value="ECO:0007669"/>
    <property type="project" value="TreeGrafter"/>
</dbReference>
<sequence>MPTTCGFPNCRFRSRYRGTEDNRHFYRVPKKPAILRKRWLEAIGRTEETIVSQLRVCSGHFHGGEKREGDIPVADPTVDELIRIELPPKPPRLPSSGIGHRFGIRGTGSTRGSHSQAAKVKMSLLRPGMLNCFSKGAHPLLSHIHKSKSGSVSSMPSFHSQPSVLTTRAKWFSEASGNTRKETGISHISSRKRDRELADTFKPPFQLLNFSQMKHSEERTPLVSFPITLPSSDSAPFPLETSRMNLNLTGLGVPLGSDMHKSLSPTDWRQQQQTQQQLSVPLSSTLQQPNPPAPIITKLFSAFSSPHNPRRFAPDLPIKSSMDYSAHHSATLFKQHSGDYQMDAPGTVTSQFESCEASSTLAHSTPLIHAFTNLLSSGLDIHYYSQILSAMFHPSLVSNPLSSSCTGVKEKPDQPPVEPSQWPMAWSAAYTTKPTSVKNPSIKNSNTVTNTLFMPRVSVSDSTAPALDTSRLDERLFCPESLLYQTEPNQAKLLNLCVRSATNHPGDGSELTRSTYLNQTRRSPYPTSIGSPKIKPNEENMHSQVIKPFLPVESLSTAVVGKILTDDQRLSTYWGGHSSFGQKFHLIEPNVTNHQRLSNAESAVLFLGHSDADVEKPVLQDCFQVYHLSDLDQIKTGTFMQQMISELTHLVIPPGITQNPEDLIKQMINLKAVFLPELKVTHLQQLITKFPALYIQSISNPLDVDKAADFVITNVLVSLMGHFKFSGGSVIQSLISSVRHPWLPSISRPQSWPSTIEKTAACKLPRQAYHEYEDLENERFAGGESFNNTTLRCSYSENNPNGGNKRAMKGQTVGFLQWSPLTLAVARRLQAFGCVMLVADEQLPPGSDHVFGVTRTADHVHLVTQSDLLLIIDDLTDYWDTKCPAKWSQVKLNASLLKKAKRGCFRASLQQFISATSYRTLHGFSAVENIAQLVIGPCEQNATSTTVHPKLIHLRESLDDFRLPPEEFRKHIALCVRRHRMKQLTSTIIPSLSTQAQFYPPRPTQQNSTNESHPVIPGSRIKTLTLNQIDRSAPTGDSGSSIRTCLDIKPDSPYQAHISSTHVRDFHSWNKVDKQKYRCISTEQCINFGVNSLISEDLRRPQTRSDEQQKCFKSTVGGFT</sequence>
<organism evidence="8 9">
    <name type="scientific">Fasciola gigantica</name>
    <name type="common">Giant liver fluke</name>
    <dbReference type="NCBI Taxonomy" id="46835"/>
    <lineage>
        <taxon>Eukaryota</taxon>
        <taxon>Metazoa</taxon>
        <taxon>Spiralia</taxon>
        <taxon>Lophotrochozoa</taxon>
        <taxon>Platyhelminthes</taxon>
        <taxon>Trematoda</taxon>
        <taxon>Digenea</taxon>
        <taxon>Plagiorchiida</taxon>
        <taxon>Echinostomata</taxon>
        <taxon>Echinostomatoidea</taxon>
        <taxon>Fasciolidae</taxon>
        <taxon>Fasciola</taxon>
    </lineage>
</organism>
<feature type="domain" description="THAP-type" evidence="7">
    <location>
        <begin position="1"/>
        <end position="79"/>
    </location>
</feature>
<dbReference type="PANTHER" id="PTHR46029">
    <property type="entry name" value="C-TERMINAL-BINDING PROTEIN"/>
    <property type="match status" value="1"/>
</dbReference>
<evidence type="ECO:0000256" key="5">
    <source>
        <dbReference type="PROSITE-ProRule" id="PRU00309"/>
    </source>
</evidence>
<feature type="region of interest" description="Disordered" evidence="6">
    <location>
        <begin position="176"/>
        <end position="195"/>
    </location>
</feature>
<name>A0A504Y514_FASGI</name>
<dbReference type="GO" id="GO:0003677">
    <property type="term" value="F:DNA binding"/>
    <property type="evidence" value="ECO:0007669"/>
    <property type="project" value="UniProtKB-UniRule"/>
</dbReference>
<comment type="caution">
    <text evidence="8">The sequence shown here is derived from an EMBL/GenBank/DDBJ whole genome shotgun (WGS) entry which is preliminary data.</text>
</comment>
<dbReference type="AlphaFoldDB" id="A0A504Y514"/>
<dbReference type="InterPro" id="IPR051638">
    <property type="entry name" value="CTBP_dehydrogenase"/>
</dbReference>
<evidence type="ECO:0000259" key="7">
    <source>
        <dbReference type="PROSITE" id="PS50950"/>
    </source>
</evidence>
<evidence type="ECO:0000256" key="4">
    <source>
        <dbReference type="ARBA" id="ARBA00023125"/>
    </source>
</evidence>
<dbReference type="STRING" id="46835.A0A504Y514"/>
<protein>
    <submittedName>
        <fullName evidence="8">Zinc finger C2CH type</fullName>
    </submittedName>
</protein>
<dbReference type="EMBL" id="SUNJ01015436">
    <property type="protein sequence ID" value="TPP55736.1"/>
    <property type="molecule type" value="Genomic_DNA"/>
</dbReference>
<dbReference type="PANTHER" id="PTHR46029:SF7">
    <property type="entry name" value="C-TERMINAL-BINDING PROTEIN"/>
    <property type="match status" value="1"/>
</dbReference>
<dbReference type="GO" id="GO:0006357">
    <property type="term" value="P:regulation of transcription by RNA polymerase II"/>
    <property type="evidence" value="ECO:0007669"/>
    <property type="project" value="TreeGrafter"/>
</dbReference>
<feature type="region of interest" description="Disordered" evidence="6">
    <location>
        <begin position="261"/>
        <end position="285"/>
    </location>
</feature>
<evidence type="ECO:0000256" key="2">
    <source>
        <dbReference type="ARBA" id="ARBA00022771"/>
    </source>
</evidence>
<evidence type="ECO:0000256" key="1">
    <source>
        <dbReference type="ARBA" id="ARBA00022723"/>
    </source>
</evidence>
<dbReference type="GO" id="GO:0008270">
    <property type="term" value="F:zinc ion binding"/>
    <property type="evidence" value="ECO:0007669"/>
    <property type="project" value="UniProtKB-KW"/>
</dbReference>
<dbReference type="GO" id="GO:0001221">
    <property type="term" value="F:transcription coregulator binding"/>
    <property type="evidence" value="ECO:0007669"/>
    <property type="project" value="TreeGrafter"/>
</dbReference>
<dbReference type="PROSITE" id="PS50950">
    <property type="entry name" value="ZF_THAP"/>
    <property type="match status" value="1"/>
</dbReference>
<gene>
    <name evidence="8" type="ORF">FGIG_03401</name>
</gene>
<evidence type="ECO:0000256" key="6">
    <source>
        <dbReference type="SAM" id="MobiDB-lite"/>
    </source>
</evidence>
<dbReference type="GO" id="GO:0003713">
    <property type="term" value="F:transcription coactivator activity"/>
    <property type="evidence" value="ECO:0007669"/>
    <property type="project" value="TreeGrafter"/>
</dbReference>
<dbReference type="Gene3D" id="3.40.50.720">
    <property type="entry name" value="NAD(P)-binding Rossmann-like Domain"/>
    <property type="match status" value="1"/>
</dbReference>
<keyword evidence="2 5" id="KW-0863">Zinc-finger</keyword>
<dbReference type="SUPFAM" id="SSF57716">
    <property type="entry name" value="Glucocorticoid receptor-like (DNA-binding domain)"/>
    <property type="match status" value="1"/>
</dbReference>
<accession>A0A504Y514</accession>
<dbReference type="GO" id="GO:0140297">
    <property type="term" value="F:DNA-binding transcription factor binding"/>
    <property type="evidence" value="ECO:0007669"/>
    <property type="project" value="TreeGrafter"/>
</dbReference>
<reference evidence="8 9" key="1">
    <citation type="submission" date="2019-04" db="EMBL/GenBank/DDBJ databases">
        <title>Annotation for the trematode Fasciola gigantica.</title>
        <authorList>
            <person name="Choi Y.-J."/>
        </authorList>
    </citation>
    <scope>NUCLEOTIDE SEQUENCE [LARGE SCALE GENOMIC DNA]</scope>
    <source>
        <strain evidence="8">Uganda_cow_1</strain>
    </source>
</reference>
<evidence type="ECO:0000313" key="9">
    <source>
        <dbReference type="Proteomes" id="UP000316759"/>
    </source>
</evidence>
<evidence type="ECO:0000256" key="3">
    <source>
        <dbReference type="ARBA" id="ARBA00022833"/>
    </source>
</evidence>
<dbReference type="Pfam" id="PF05485">
    <property type="entry name" value="THAP"/>
    <property type="match status" value="1"/>
</dbReference>
<keyword evidence="9" id="KW-1185">Reference proteome</keyword>
<proteinExistence type="predicted"/>
<dbReference type="Proteomes" id="UP000316759">
    <property type="component" value="Unassembled WGS sequence"/>
</dbReference>
<keyword evidence="1" id="KW-0479">Metal-binding</keyword>
<feature type="compositionally biased region" description="Low complexity" evidence="6">
    <location>
        <begin position="270"/>
        <end position="285"/>
    </location>
</feature>
<dbReference type="GO" id="GO:0003714">
    <property type="term" value="F:transcription corepressor activity"/>
    <property type="evidence" value="ECO:0007669"/>
    <property type="project" value="TreeGrafter"/>
</dbReference>